<dbReference type="AlphaFoldDB" id="A0A7W9J0I6"/>
<evidence type="ECO:0000313" key="1">
    <source>
        <dbReference type="EMBL" id="MBB5833411.1"/>
    </source>
</evidence>
<sequence>MSNSFTLDDIRDAAEAKYGSTEIVLGDGSVCRLLNPLRLKKEKRDQLMALQKEQGDEESDTEELLAKSLLLVAENQKYAKQLLKELDGDLTMLATVFEMFNSGAQVGEASPSQD</sequence>
<gene>
    <name evidence="1" type="ORF">HDA39_000145</name>
</gene>
<organism evidence="1 2">
    <name type="scientific">Kribbella italica</name>
    <dbReference type="NCBI Taxonomy" id="1540520"/>
    <lineage>
        <taxon>Bacteria</taxon>
        <taxon>Bacillati</taxon>
        <taxon>Actinomycetota</taxon>
        <taxon>Actinomycetes</taxon>
        <taxon>Propionibacteriales</taxon>
        <taxon>Kribbellaceae</taxon>
        <taxon>Kribbella</taxon>
    </lineage>
</organism>
<dbReference type="Proteomes" id="UP000549971">
    <property type="component" value="Unassembled WGS sequence"/>
</dbReference>
<dbReference type="Pfam" id="PF17388">
    <property type="entry name" value="GP24_25"/>
    <property type="match status" value="1"/>
</dbReference>
<name>A0A7W9J0I6_9ACTN</name>
<evidence type="ECO:0008006" key="3">
    <source>
        <dbReference type="Google" id="ProtNLM"/>
    </source>
</evidence>
<comment type="caution">
    <text evidence="1">The sequence shown here is derived from an EMBL/GenBank/DDBJ whole genome shotgun (WGS) entry which is preliminary data.</text>
</comment>
<keyword evidence="2" id="KW-1185">Reference proteome</keyword>
<reference evidence="1 2" key="1">
    <citation type="submission" date="2020-08" db="EMBL/GenBank/DDBJ databases">
        <title>Sequencing the genomes of 1000 actinobacteria strains.</title>
        <authorList>
            <person name="Klenk H.-P."/>
        </authorList>
    </citation>
    <scope>NUCLEOTIDE SEQUENCE [LARGE SCALE GENOMIC DNA]</scope>
    <source>
        <strain evidence="1 2">DSM 28967</strain>
    </source>
</reference>
<evidence type="ECO:0000313" key="2">
    <source>
        <dbReference type="Proteomes" id="UP000549971"/>
    </source>
</evidence>
<proteinExistence type="predicted"/>
<dbReference type="EMBL" id="JACHMY010000001">
    <property type="protein sequence ID" value="MBB5833411.1"/>
    <property type="molecule type" value="Genomic_DNA"/>
</dbReference>
<protein>
    <recommendedName>
        <fullName evidence="3">Tail assembly chaperone</fullName>
    </recommendedName>
</protein>
<accession>A0A7W9J0I6</accession>
<dbReference type="InterPro" id="IPR020132">
    <property type="entry name" value="Gp24/Gp25"/>
</dbReference>
<dbReference type="RefSeq" id="WP_184793302.1">
    <property type="nucleotide sequence ID" value="NZ_JACHMY010000001.1"/>
</dbReference>